<dbReference type="InterPro" id="IPR000253">
    <property type="entry name" value="FHA_dom"/>
</dbReference>
<dbReference type="Proteomes" id="UP000198619">
    <property type="component" value="Unassembled WGS sequence"/>
</dbReference>
<protein>
    <submittedName>
        <fullName evidence="3">FHA domain-containing protein</fullName>
    </submittedName>
</protein>
<dbReference type="SUPFAM" id="SSF49879">
    <property type="entry name" value="SMAD/FHA domain"/>
    <property type="match status" value="1"/>
</dbReference>
<dbReference type="PANTHER" id="PTHR23308">
    <property type="entry name" value="NUCLEAR INHIBITOR OF PROTEIN PHOSPHATASE-1"/>
    <property type="match status" value="1"/>
</dbReference>
<accession>A0A1I0Y753</accession>
<keyword evidence="4" id="KW-1185">Reference proteome</keyword>
<keyword evidence="1" id="KW-0472">Membrane</keyword>
<dbReference type="OrthoDB" id="9816434at2"/>
<evidence type="ECO:0000313" key="3">
    <source>
        <dbReference type="EMBL" id="SFB09032.1"/>
    </source>
</evidence>
<gene>
    <name evidence="3" type="ORF">SAMN04488528_101178</name>
</gene>
<dbReference type="SMART" id="SM00240">
    <property type="entry name" value="FHA"/>
    <property type="match status" value="1"/>
</dbReference>
<dbReference type="RefSeq" id="WP_090040708.1">
    <property type="nucleotide sequence ID" value="NZ_FOKI01000011.1"/>
</dbReference>
<dbReference type="STRING" id="84698.SAMN04488528_101178"/>
<evidence type="ECO:0000313" key="4">
    <source>
        <dbReference type="Proteomes" id="UP000198619"/>
    </source>
</evidence>
<dbReference type="InterPro" id="IPR050923">
    <property type="entry name" value="Cell_Proc_Reg/RNA_Proc"/>
</dbReference>
<dbReference type="InterPro" id="IPR008984">
    <property type="entry name" value="SMAD_FHA_dom_sf"/>
</dbReference>
<dbReference type="PROSITE" id="PS50006">
    <property type="entry name" value="FHA_DOMAIN"/>
    <property type="match status" value="1"/>
</dbReference>
<dbReference type="EMBL" id="FOKI01000011">
    <property type="protein sequence ID" value="SFB09032.1"/>
    <property type="molecule type" value="Genomic_DNA"/>
</dbReference>
<evidence type="ECO:0000259" key="2">
    <source>
        <dbReference type="PROSITE" id="PS50006"/>
    </source>
</evidence>
<keyword evidence="1" id="KW-0812">Transmembrane</keyword>
<keyword evidence="1" id="KW-1133">Transmembrane helix</keyword>
<dbReference type="AlphaFoldDB" id="A0A1I0Y753"/>
<reference evidence="3 4" key="1">
    <citation type="submission" date="2016-10" db="EMBL/GenBank/DDBJ databases">
        <authorList>
            <person name="de Groot N.N."/>
        </authorList>
    </citation>
    <scope>NUCLEOTIDE SEQUENCE [LARGE SCALE GENOMIC DNA]</scope>
    <source>
        <strain evidence="3 4">DSM 12271</strain>
    </source>
</reference>
<feature type="transmembrane region" description="Helical" evidence="1">
    <location>
        <begin position="6"/>
        <end position="29"/>
    </location>
</feature>
<name>A0A1I0Y753_9CLOT</name>
<dbReference type="Pfam" id="PF00498">
    <property type="entry name" value="FHA"/>
    <property type="match status" value="1"/>
</dbReference>
<feature type="domain" description="FHA" evidence="2">
    <location>
        <begin position="71"/>
        <end position="120"/>
    </location>
</feature>
<proteinExistence type="predicted"/>
<dbReference type="Gene3D" id="2.60.200.20">
    <property type="match status" value="1"/>
</dbReference>
<sequence length="143" mass="16064">MSKIMTFVFTIVFIVILYSIIILSLRIMAKDVKNGGRKKRLKKASLGIEVMDPGENQTLKKGAIIPITNEITMGRKDDNSIILNDQYVSGHHSKIYIRNEQCIVEDLNSTNGTFVNGDMINGRRYVEEGDKIRVGSVTFKIIG</sequence>
<evidence type="ECO:0000256" key="1">
    <source>
        <dbReference type="SAM" id="Phobius"/>
    </source>
</evidence>
<organism evidence="3 4">
    <name type="scientific">Clostridium frigidicarnis</name>
    <dbReference type="NCBI Taxonomy" id="84698"/>
    <lineage>
        <taxon>Bacteria</taxon>
        <taxon>Bacillati</taxon>
        <taxon>Bacillota</taxon>
        <taxon>Clostridia</taxon>
        <taxon>Eubacteriales</taxon>
        <taxon>Clostridiaceae</taxon>
        <taxon>Clostridium</taxon>
    </lineage>
</organism>